<dbReference type="FunFam" id="3.40.1690.10:FF:000001">
    <property type="entry name" value="Flagellar biosynthetic protein FlhB"/>
    <property type="match status" value="1"/>
</dbReference>
<gene>
    <name evidence="13" type="primary">flhB</name>
    <name evidence="15" type="ORF">SAMN02745165_03234</name>
</gene>
<dbReference type="AlphaFoldDB" id="A0A1M6MBP0"/>
<dbReference type="InterPro" id="IPR006136">
    <property type="entry name" value="FlhB"/>
</dbReference>
<keyword evidence="8 13" id="KW-0653">Protein transport</keyword>
<dbReference type="Pfam" id="PF01312">
    <property type="entry name" value="Bac_export_2"/>
    <property type="match status" value="1"/>
</dbReference>
<keyword evidence="10 13" id="KW-0472">Membrane</keyword>
<dbReference type="OrthoDB" id="9807950at2"/>
<keyword evidence="7 13" id="KW-1005">Bacterial flagellum biogenesis</keyword>
<dbReference type="GO" id="GO:0009306">
    <property type="term" value="P:protein secretion"/>
    <property type="evidence" value="ECO:0007669"/>
    <property type="project" value="InterPro"/>
</dbReference>
<evidence type="ECO:0000256" key="6">
    <source>
        <dbReference type="ARBA" id="ARBA00022692"/>
    </source>
</evidence>
<evidence type="ECO:0000256" key="13">
    <source>
        <dbReference type="RuleBase" id="RU364091"/>
    </source>
</evidence>
<feature type="transmembrane region" description="Helical" evidence="13">
    <location>
        <begin position="91"/>
        <end position="111"/>
    </location>
</feature>
<evidence type="ECO:0000256" key="10">
    <source>
        <dbReference type="ARBA" id="ARBA00023136"/>
    </source>
</evidence>
<keyword evidence="5 13" id="KW-1003">Cell membrane</keyword>
<evidence type="ECO:0000256" key="9">
    <source>
        <dbReference type="ARBA" id="ARBA00022989"/>
    </source>
</evidence>
<feature type="transmembrane region" description="Helical" evidence="13">
    <location>
        <begin position="188"/>
        <end position="210"/>
    </location>
</feature>
<dbReference type="EMBL" id="FQZT01000017">
    <property type="protein sequence ID" value="SHJ80866.1"/>
    <property type="molecule type" value="Genomic_DNA"/>
</dbReference>
<keyword evidence="16" id="KW-1185">Reference proteome</keyword>
<feature type="transmembrane region" description="Helical" evidence="13">
    <location>
        <begin position="63"/>
        <end position="84"/>
    </location>
</feature>
<organism evidence="15 16">
    <name type="scientific">Malonomonas rubra DSM 5091</name>
    <dbReference type="NCBI Taxonomy" id="1122189"/>
    <lineage>
        <taxon>Bacteria</taxon>
        <taxon>Pseudomonadati</taxon>
        <taxon>Thermodesulfobacteriota</taxon>
        <taxon>Desulfuromonadia</taxon>
        <taxon>Desulfuromonadales</taxon>
        <taxon>Geopsychrobacteraceae</taxon>
        <taxon>Malonomonas</taxon>
    </lineage>
</organism>
<dbReference type="Gene3D" id="6.10.250.2080">
    <property type="match status" value="1"/>
</dbReference>
<keyword evidence="6 13" id="KW-0812">Transmembrane</keyword>
<evidence type="ECO:0000256" key="3">
    <source>
        <dbReference type="ARBA" id="ARBA00021622"/>
    </source>
</evidence>
<dbReference type="RefSeq" id="WP_084092218.1">
    <property type="nucleotide sequence ID" value="NZ_FQZT01000017.1"/>
</dbReference>
<evidence type="ECO:0000256" key="14">
    <source>
        <dbReference type="SAM" id="MobiDB-lite"/>
    </source>
</evidence>
<comment type="similarity">
    <text evidence="2 13">Belongs to the type III secretion exporter family.</text>
</comment>
<dbReference type="NCBIfam" id="TIGR00328">
    <property type="entry name" value="flhB"/>
    <property type="match status" value="1"/>
</dbReference>
<protein>
    <recommendedName>
        <fullName evidence="3 13">Flagellar biosynthetic protein FlhB</fullName>
    </recommendedName>
</protein>
<dbReference type="Proteomes" id="UP000184171">
    <property type="component" value="Unassembled WGS sequence"/>
</dbReference>
<dbReference type="PANTHER" id="PTHR30531:SF12">
    <property type="entry name" value="FLAGELLAR BIOSYNTHETIC PROTEIN FLHB"/>
    <property type="match status" value="1"/>
</dbReference>
<evidence type="ECO:0000256" key="4">
    <source>
        <dbReference type="ARBA" id="ARBA00022448"/>
    </source>
</evidence>
<evidence type="ECO:0000256" key="8">
    <source>
        <dbReference type="ARBA" id="ARBA00022927"/>
    </source>
</evidence>
<dbReference type="STRING" id="1122189.SAMN02745165_03234"/>
<evidence type="ECO:0000256" key="5">
    <source>
        <dbReference type="ARBA" id="ARBA00022475"/>
    </source>
</evidence>
<keyword evidence="15" id="KW-0969">Cilium</keyword>
<dbReference type="SUPFAM" id="SSF160544">
    <property type="entry name" value="EscU C-terminal domain-like"/>
    <property type="match status" value="1"/>
</dbReference>
<keyword evidence="9 13" id="KW-1133">Transmembrane helix</keyword>
<keyword evidence="4 13" id="KW-0813">Transport</keyword>
<keyword evidence="15" id="KW-0282">Flagellum</keyword>
<keyword evidence="15" id="KW-0966">Cell projection</keyword>
<dbReference type="Gene3D" id="3.40.1690.10">
    <property type="entry name" value="secretion proteins EscU"/>
    <property type="match status" value="1"/>
</dbReference>
<evidence type="ECO:0000256" key="11">
    <source>
        <dbReference type="ARBA" id="ARBA00023225"/>
    </source>
</evidence>
<reference evidence="15 16" key="1">
    <citation type="submission" date="2016-11" db="EMBL/GenBank/DDBJ databases">
        <authorList>
            <person name="Jaros S."/>
            <person name="Januszkiewicz K."/>
            <person name="Wedrychowicz H."/>
        </authorList>
    </citation>
    <scope>NUCLEOTIDE SEQUENCE [LARGE SCALE GENOMIC DNA]</scope>
    <source>
        <strain evidence="15 16">DSM 5091</strain>
    </source>
</reference>
<dbReference type="InterPro" id="IPR006135">
    <property type="entry name" value="T3SS_substrate_exporter"/>
</dbReference>
<feature type="transmembrane region" description="Helical" evidence="13">
    <location>
        <begin position="32"/>
        <end position="51"/>
    </location>
</feature>
<evidence type="ECO:0000256" key="12">
    <source>
        <dbReference type="ARBA" id="ARBA00025078"/>
    </source>
</evidence>
<evidence type="ECO:0000256" key="1">
    <source>
        <dbReference type="ARBA" id="ARBA00004651"/>
    </source>
</evidence>
<dbReference type="InterPro" id="IPR029025">
    <property type="entry name" value="T3SS_substrate_exporter_C"/>
</dbReference>
<evidence type="ECO:0000313" key="16">
    <source>
        <dbReference type="Proteomes" id="UP000184171"/>
    </source>
</evidence>
<dbReference type="GO" id="GO:0005886">
    <property type="term" value="C:plasma membrane"/>
    <property type="evidence" value="ECO:0007669"/>
    <property type="project" value="UniProtKB-SubCell"/>
</dbReference>
<comment type="function">
    <text evidence="12 13">Required for formation of the rod structure in the basal body of the flagellar apparatus. Together with FliI and FliH, may constitute the export apparatus of flagellin.</text>
</comment>
<dbReference type="GO" id="GO:0044780">
    <property type="term" value="P:bacterial-type flagellum assembly"/>
    <property type="evidence" value="ECO:0007669"/>
    <property type="project" value="InterPro"/>
</dbReference>
<evidence type="ECO:0000256" key="2">
    <source>
        <dbReference type="ARBA" id="ARBA00010690"/>
    </source>
</evidence>
<keyword evidence="11 13" id="KW-1006">Bacterial flagellum protein export</keyword>
<evidence type="ECO:0000313" key="15">
    <source>
        <dbReference type="EMBL" id="SHJ80866.1"/>
    </source>
</evidence>
<name>A0A1M6MBP0_MALRU</name>
<dbReference type="PRINTS" id="PR00950">
    <property type="entry name" value="TYPE3IMSPROT"/>
</dbReference>
<accession>A0A1M6MBP0</accession>
<comment type="subcellular location">
    <subcellularLocation>
        <location evidence="1">Cell membrane</location>
        <topology evidence="1">Multi-pass membrane protein</topology>
    </subcellularLocation>
</comment>
<proteinExistence type="inferred from homology"/>
<evidence type="ECO:0000256" key="7">
    <source>
        <dbReference type="ARBA" id="ARBA00022795"/>
    </source>
</evidence>
<dbReference type="PANTHER" id="PTHR30531">
    <property type="entry name" value="FLAGELLAR BIOSYNTHETIC PROTEIN FLHB"/>
    <property type="match status" value="1"/>
</dbReference>
<sequence>MADSDQERTEDATGKRRDDFRKKGQVAQSKEVGTAALMTFSLLLWIFYAKSFWMELDGMVRSVLQMLATFEATSLSAVNLLWSLAGIFAKLLWPVFLLTLVVGFFASFLQVGPLFTLKPFEPDISKFDPIKGMAKFVSKRSAVELIKSLAKVSLIGFVAYRTVANEFDAALTLVGLDLSQTLLFLGKVSYLVLAKTCGIMIVLAVIDFAFSKYEMEQKMKMTKQEVKEEYKDTEGDPQVKGRIRSMQQQAARKRMMAEVPQADVVVTNPTHLSVALKYDRETMDAPTIVAKGGDHLAFRIREIAKENEVPIVENKPVARALYQQEVGEQISEEMFTAVAEILAYVYNLKKR</sequence>
<feature type="region of interest" description="Disordered" evidence="14">
    <location>
        <begin position="1"/>
        <end position="22"/>
    </location>
</feature>